<dbReference type="Gene3D" id="3.30.450.40">
    <property type="match status" value="1"/>
</dbReference>
<evidence type="ECO:0000313" key="7">
    <source>
        <dbReference type="Proteomes" id="UP000277236"/>
    </source>
</evidence>
<dbReference type="InterPro" id="IPR002078">
    <property type="entry name" value="Sigma_54_int"/>
</dbReference>
<dbReference type="InterPro" id="IPR025662">
    <property type="entry name" value="Sigma_54_int_dom_ATP-bd_1"/>
</dbReference>
<keyword evidence="4" id="KW-0804">Transcription</keyword>
<dbReference type="AlphaFoldDB" id="A0A3M4LZ32"/>
<dbReference type="InterPro" id="IPR003593">
    <property type="entry name" value="AAA+_ATPase"/>
</dbReference>
<dbReference type="FunFam" id="3.40.50.300:FF:000006">
    <property type="entry name" value="DNA-binding transcriptional regulator NtrC"/>
    <property type="match status" value="1"/>
</dbReference>
<name>A0A3M4LZ32_PSECI</name>
<keyword evidence="2" id="KW-0067">ATP-binding</keyword>
<evidence type="ECO:0000313" key="6">
    <source>
        <dbReference type="EMBL" id="RMQ46706.1"/>
    </source>
</evidence>
<dbReference type="PRINTS" id="PR01590">
    <property type="entry name" value="HTHFIS"/>
</dbReference>
<dbReference type="PANTHER" id="PTHR32071:SF77">
    <property type="entry name" value="TRANSCRIPTIONAL REGULATORY PROTEIN"/>
    <property type="match status" value="1"/>
</dbReference>
<organism evidence="6 7">
    <name type="scientific">Pseudomonas cichorii</name>
    <dbReference type="NCBI Taxonomy" id="36746"/>
    <lineage>
        <taxon>Bacteria</taxon>
        <taxon>Pseudomonadati</taxon>
        <taxon>Pseudomonadota</taxon>
        <taxon>Gammaproteobacteria</taxon>
        <taxon>Pseudomonadales</taxon>
        <taxon>Pseudomonadaceae</taxon>
        <taxon>Pseudomonas</taxon>
    </lineage>
</organism>
<dbReference type="SUPFAM" id="SSF46689">
    <property type="entry name" value="Homeodomain-like"/>
    <property type="match status" value="1"/>
</dbReference>
<evidence type="ECO:0000259" key="5">
    <source>
        <dbReference type="PROSITE" id="PS50045"/>
    </source>
</evidence>
<dbReference type="GO" id="GO:0005524">
    <property type="term" value="F:ATP binding"/>
    <property type="evidence" value="ECO:0007669"/>
    <property type="project" value="UniProtKB-KW"/>
</dbReference>
<proteinExistence type="predicted"/>
<keyword evidence="1" id="KW-0547">Nucleotide-binding</keyword>
<dbReference type="Gene3D" id="1.10.8.60">
    <property type="match status" value="1"/>
</dbReference>
<dbReference type="Gene3D" id="3.40.50.300">
    <property type="entry name" value="P-loop containing nucleotide triphosphate hydrolases"/>
    <property type="match status" value="1"/>
</dbReference>
<sequence length="640" mass="72044">MRARMLHARPKTKTTRHSQDSLLMVTTRASLTHDIIIQDSWTRCRSFGLSHQTRPSFDVLPGAQVSRLLERHHSLVQTTHQEVLPFYDNILSNSNCLILLADQQGQLLKSWGTQRFVDPAQTQGFLAGASWSERGTGTNAIGTALACEQAVHIEPDEHFLKANRFMTGSASPIFDADRRMIAILDVSSDSFLPPSHTLGMVKMMSQSVENRLILDQFRDTHFQLTFNTGLNNLDSQWAGLLIFDESGRIRCANRRADNLLGVRLSGVNIEELFKCPILQLLSEPEARPFALHAFGNSRFQCLLKRPRRKPMQLLPPLQPAQQANTSPTLDLNAIDLGDAKVEKAVRQAQRLLEKDIPLLIHGETGVGKEVFVKALHVASSRASQPMIAVNCAAIPAELVESELFGYSKGAFTGAHQKGSIGLIRKADKGTLFLDEIGDMPMPVQARLLRVLQERCVQPLGSSELHPVDIRLISATNHSLRERVQTGHFRQDLYYRISGLNIELPPLRERTDRQALIQRIWERHREPHQRAGFSCEVLELFEHHPWPGNLRQLNSVIQVALALADDQIVTLEHLPEDFFLDIQMDEERDEPVAPLRIKGNFPSTEDLNHLLQAAGGNISQLAKRLGVSRNTLYKRLREVRQ</sequence>
<dbReference type="InterPro" id="IPR027417">
    <property type="entry name" value="P-loop_NTPase"/>
</dbReference>
<dbReference type="GO" id="GO:0006355">
    <property type="term" value="P:regulation of DNA-templated transcription"/>
    <property type="evidence" value="ECO:0007669"/>
    <property type="project" value="InterPro"/>
</dbReference>
<dbReference type="InterPro" id="IPR029016">
    <property type="entry name" value="GAF-like_dom_sf"/>
</dbReference>
<dbReference type="InterPro" id="IPR009057">
    <property type="entry name" value="Homeodomain-like_sf"/>
</dbReference>
<dbReference type="CDD" id="cd00009">
    <property type="entry name" value="AAA"/>
    <property type="match status" value="1"/>
</dbReference>
<dbReference type="EMBL" id="RBRE01000040">
    <property type="protein sequence ID" value="RMQ46706.1"/>
    <property type="molecule type" value="Genomic_DNA"/>
</dbReference>
<dbReference type="PROSITE" id="PS00675">
    <property type="entry name" value="SIGMA54_INTERACT_1"/>
    <property type="match status" value="1"/>
</dbReference>
<dbReference type="SMART" id="SM00382">
    <property type="entry name" value="AAA"/>
    <property type="match status" value="1"/>
</dbReference>
<feature type="domain" description="Sigma-54 factor interaction" evidence="5">
    <location>
        <begin position="341"/>
        <end position="561"/>
    </location>
</feature>
<dbReference type="PROSITE" id="PS50045">
    <property type="entry name" value="SIGMA54_INTERACT_4"/>
    <property type="match status" value="1"/>
</dbReference>
<gene>
    <name evidence="6" type="ORF">ALQ04_04910</name>
</gene>
<dbReference type="GO" id="GO:0043565">
    <property type="term" value="F:sequence-specific DNA binding"/>
    <property type="evidence" value="ECO:0007669"/>
    <property type="project" value="InterPro"/>
</dbReference>
<dbReference type="InterPro" id="IPR025943">
    <property type="entry name" value="Sigma_54_int_dom_ATP-bd_2"/>
</dbReference>
<dbReference type="PROSITE" id="PS00676">
    <property type="entry name" value="SIGMA54_INTERACT_2"/>
    <property type="match status" value="1"/>
</dbReference>
<dbReference type="InterPro" id="IPR002197">
    <property type="entry name" value="HTH_Fis"/>
</dbReference>
<dbReference type="Pfam" id="PF02954">
    <property type="entry name" value="HTH_8"/>
    <property type="match status" value="1"/>
</dbReference>
<dbReference type="InterPro" id="IPR058031">
    <property type="entry name" value="AAA_lid_NorR"/>
</dbReference>
<comment type="caution">
    <text evidence="6">The sequence shown here is derived from an EMBL/GenBank/DDBJ whole genome shotgun (WGS) entry which is preliminary data.</text>
</comment>
<keyword evidence="3" id="KW-0805">Transcription regulation</keyword>
<dbReference type="Proteomes" id="UP000277236">
    <property type="component" value="Unassembled WGS sequence"/>
</dbReference>
<evidence type="ECO:0000256" key="4">
    <source>
        <dbReference type="ARBA" id="ARBA00023163"/>
    </source>
</evidence>
<dbReference type="PANTHER" id="PTHR32071">
    <property type="entry name" value="TRANSCRIPTIONAL REGULATORY PROTEIN"/>
    <property type="match status" value="1"/>
</dbReference>
<accession>A0A3M4LZ32</accession>
<evidence type="ECO:0000256" key="3">
    <source>
        <dbReference type="ARBA" id="ARBA00023015"/>
    </source>
</evidence>
<protein>
    <submittedName>
        <fullName evidence="6">Sigma-54 dependent transcriptional regulator</fullName>
    </submittedName>
</protein>
<dbReference type="Gene3D" id="1.10.10.60">
    <property type="entry name" value="Homeodomain-like"/>
    <property type="match status" value="1"/>
</dbReference>
<dbReference type="Pfam" id="PF25601">
    <property type="entry name" value="AAA_lid_14"/>
    <property type="match status" value="1"/>
</dbReference>
<evidence type="ECO:0000256" key="2">
    <source>
        <dbReference type="ARBA" id="ARBA00022840"/>
    </source>
</evidence>
<reference evidence="6 7" key="1">
    <citation type="submission" date="2018-08" db="EMBL/GenBank/DDBJ databases">
        <title>Recombination of ecologically and evolutionarily significant loci maintains genetic cohesion in the Pseudomonas syringae species complex.</title>
        <authorList>
            <person name="Dillon M."/>
            <person name="Thakur S."/>
            <person name="Almeida R.N.D."/>
            <person name="Weir B.S."/>
            <person name="Guttman D.S."/>
        </authorList>
    </citation>
    <scope>NUCLEOTIDE SEQUENCE [LARGE SCALE GENOMIC DNA]</scope>
    <source>
        <strain evidence="6 7">ICMP 3353</strain>
    </source>
</reference>
<dbReference type="Pfam" id="PF00158">
    <property type="entry name" value="Sigma54_activat"/>
    <property type="match status" value="1"/>
</dbReference>
<dbReference type="SUPFAM" id="SSF52540">
    <property type="entry name" value="P-loop containing nucleoside triphosphate hydrolases"/>
    <property type="match status" value="1"/>
</dbReference>
<evidence type="ECO:0000256" key="1">
    <source>
        <dbReference type="ARBA" id="ARBA00022741"/>
    </source>
</evidence>